<evidence type="ECO:0008006" key="5">
    <source>
        <dbReference type="Google" id="ProtNLM"/>
    </source>
</evidence>
<reference evidence="3 4" key="1">
    <citation type="journal article" date="2016" name="Nat. Commun.">
        <title>Thousands of microbial genomes shed light on interconnected biogeochemical processes in an aquifer system.</title>
        <authorList>
            <person name="Anantharaman K."/>
            <person name="Brown C.T."/>
            <person name="Hug L.A."/>
            <person name="Sharon I."/>
            <person name="Castelle C.J."/>
            <person name="Probst A.J."/>
            <person name="Thomas B.C."/>
            <person name="Singh A."/>
            <person name="Wilkins M.J."/>
            <person name="Karaoz U."/>
            <person name="Brodie E.L."/>
            <person name="Williams K.H."/>
            <person name="Hubbard S.S."/>
            <person name="Banfield J.F."/>
        </authorList>
    </citation>
    <scope>NUCLEOTIDE SEQUENCE [LARGE SCALE GENOMIC DNA]</scope>
</reference>
<gene>
    <name evidence="3" type="ORF">A2614_01450</name>
</gene>
<evidence type="ECO:0000256" key="1">
    <source>
        <dbReference type="ARBA" id="ARBA00022801"/>
    </source>
</evidence>
<dbReference type="NCBIfam" id="TIGR01076">
    <property type="entry name" value="sortase_fam"/>
    <property type="match status" value="1"/>
</dbReference>
<sequence>MQKSILLKTSAIVSGISGVVILLGVIWPIASYEKDAQDKYPTFISPIVGEGESLAQDDLDYTKASSWFVGGAPKEEFISSKVSFYTISIPKLKIENATVAIGGEDLAKSLIQYPGTALPGKAGNAVIFGHSILPIFYNPKNYIAIFSTLPTLKKEDEIDVSYDGVSYKYKVEDMFEVAPVDIQVLEQNSSDSFLTLVTCVPPGDPRKSKRLIVRARIVTPEAKNANTRN</sequence>
<protein>
    <recommendedName>
        <fullName evidence="5">Sortase</fullName>
    </recommendedName>
</protein>
<feature type="transmembrane region" description="Helical" evidence="2">
    <location>
        <begin position="12"/>
        <end position="30"/>
    </location>
</feature>
<comment type="caution">
    <text evidence="3">The sequence shown here is derived from an EMBL/GenBank/DDBJ whole genome shotgun (WGS) entry which is preliminary data.</text>
</comment>
<dbReference type="Gene3D" id="2.40.260.10">
    <property type="entry name" value="Sortase"/>
    <property type="match status" value="1"/>
</dbReference>
<dbReference type="EMBL" id="MGIJ01000002">
    <property type="protein sequence ID" value="OGM88668.1"/>
    <property type="molecule type" value="Genomic_DNA"/>
</dbReference>
<proteinExistence type="predicted"/>
<dbReference type="InterPro" id="IPR005754">
    <property type="entry name" value="Sortase"/>
</dbReference>
<keyword evidence="2" id="KW-0472">Membrane</keyword>
<organism evidence="3 4">
    <name type="scientific">Candidatus Woesebacteria bacterium RIFOXYD1_FULL_40_21</name>
    <dbReference type="NCBI Taxonomy" id="1802549"/>
    <lineage>
        <taxon>Bacteria</taxon>
        <taxon>Candidatus Woeseibacteriota</taxon>
    </lineage>
</organism>
<keyword evidence="2" id="KW-1133">Transmembrane helix</keyword>
<dbReference type="GO" id="GO:0016787">
    <property type="term" value="F:hydrolase activity"/>
    <property type="evidence" value="ECO:0007669"/>
    <property type="project" value="UniProtKB-KW"/>
</dbReference>
<dbReference type="InterPro" id="IPR023365">
    <property type="entry name" value="Sortase_dom-sf"/>
</dbReference>
<dbReference type="Pfam" id="PF04203">
    <property type="entry name" value="Sortase"/>
    <property type="match status" value="1"/>
</dbReference>
<name>A0A1F8DLB8_9BACT</name>
<dbReference type="AlphaFoldDB" id="A0A1F8DLB8"/>
<dbReference type="SUPFAM" id="SSF63817">
    <property type="entry name" value="Sortase"/>
    <property type="match status" value="1"/>
</dbReference>
<keyword evidence="2" id="KW-0812">Transmembrane</keyword>
<evidence type="ECO:0000313" key="4">
    <source>
        <dbReference type="Proteomes" id="UP000178803"/>
    </source>
</evidence>
<accession>A0A1F8DLB8</accession>
<dbReference type="Proteomes" id="UP000178803">
    <property type="component" value="Unassembled WGS sequence"/>
</dbReference>
<evidence type="ECO:0000256" key="2">
    <source>
        <dbReference type="SAM" id="Phobius"/>
    </source>
</evidence>
<keyword evidence="1" id="KW-0378">Hydrolase</keyword>
<evidence type="ECO:0000313" key="3">
    <source>
        <dbReference type="EMBL" id="OGM88668.1"/>
    </source>
</evidence>